<protein>
    <submittedName>
        <fullName evidence="1">Uncharacterized protein</fullName>
    </submittedName>
</protein>
<comment type="caution">
    <text evidence="1">The sequence shown here is derived from an EMBL/GenBank/DDBJ whole genome shotgun (WGS) entry which is preliminary data.</text>
</comment>
<dbReference type="Proteomes" id="UP000324222">
    <property type="component" value="Unassembled WGS sequence"/>
</dbReference>
<name>A0A5B7H4I4_PORTR</name>
<accession>A0A5B7H4I4</accession>
<dbReference type="EMBL" id="VSRR010024156">
    <property type="protein sequence ID" value="MPC66012.1"/>
    <property type="molecule type" value="Genomic_DNA"/>
</dbReference>
<evidence type="ECO:0000313" key="1">
    <source>
        <dbReference type="EMBL" id="MPC66012.1"/>
    </source>
</evidence>
<reference evidence="1 2" key="1">
    <citation type="submission" date="2019-05" db="EMBL/GenBank/DDBJ databases">
        <title>Another draft genome of Portunus trituberculatus and its Hox gene families provides insights of decapod evolution.</title>
        <authorList>
            <person name="Jeong J.-H."/>
            <person name="Song I."/>
            <person name="Kim S."/>
            <person name="Choi T."/>
            <person name="Kim D."/>
            <person name="Ryu S."/>
            <person name="Kim W."/>
        </authorList>
    </citation>
    <scope>NUCLEOTIDE SEQUENCE [LARGE SCALE GENOMIC DNA]</scope>
    <source>
        <tissue evidence="1">Muscle</tissue>
    </source>
</reference>
<dbReference type="AlphaFoldDB" id="A0A5B7H4I4"/>
<keyword evidence="2" id="KW-1185">Reference proteome</keyword>
<gene>
    <name evidence="1" type="ORF">E2C01_060155</name>
</gene>
<proteinExistence type="predicted"/>
<sequence>MSLARALSRSLPLLHPHGRREAVTIAVAHYHDKVGGLLESVSGKCVRPAST</sequence>
<organism evidence="1 2">
    <name type="scientific">Portunus trituberculatus</name>
    <name type="common">Swimming crab</name>
    <name type="synonym">Neptunus trituberculatus</name>
    <dbReference type="NCBI Taxonomy" id="210409"/>
    <lineage>
        <taxon>Eukaryota</taxon>
        <taxon>Metazoa</taxon>
        <taxon>Ecdysozoa</taxon>
        <taxon>Arthropoda</taxon>
        <taxon>Crustacea</taxon>
        <taxon>Multicrustacea</taxon>
        <taxon>Malacostraca</taxon>
        <taxon>Eumalacostraca</taxon>
        <taxon>Eucarida</taxon>
        <taxon>Decapoda</taxon>
        <taxon>Pleocyemata</taxon>
        <taxon>Brachyura</taxon>
        <taxon>Eubrachyura</taxon>
        <taxon>Portunoidea</taxon>
        <taxon>Portunidae</taxon>
        <taxon>Portuninae</taxon>
        <taxon>Portunus</taxon>
    </lineage>
</organism>
<evidence type="ECO:0000313" key="2">
    <source>
        <dbReference type="Proteomes" id="UP000324222"/>
    </source>
</evidence>